<dbReference type="NCBIfam" id="TIGR01167">
    <property type="entry name" value="LPXTG_anchor"/>
    <property type="match status" value="1"/>
</dbReference>
<feature type="region of interest" description="Disordered" evidence="1">
    <location>
        <begin position="1"/>
        <end position="47"/>
    </location>
</feature>
<evidence type="ECO:0000256" key="2">
    <source>
        <dbReference type="SAM" id="Phobius"/>
    </source>
</evidence>
<protein>
    <submittedName>
        <fullName evidence="3">LPXTG cell wall anchor domain-containing protein</fullName>
    </submittedName>
</protein>
<organism evidence="3 4">
    <name type="scientific">Nesterenkonia flava</name>
    <dbReference type="NCBI Taxonomy" id="469799"/>
    <lineage>
        <taxon>Bacteria</taxon>
        <taxon>Bacillati</taxon>
        <taxon>Actinomycetota</taxon>
        <taxon>Actinomycetes</taxon>
        <taxon>Micrococcales</taxon>
        <taxon>Micrococcaceae</taxon>
        <taxon>Nesterenkonia</taxon>
    </lineage>
</organism>
<evidence type="ECO:0000313" key="4">
    <source>
        <dbReference type="Proteomes" id="UP001260872"/>
    </source>
</evidence>
<gene>
    <name evidence="3" type="ORF">RH857_06980</name>
</gene>
<name>A0ABU1FTE2_9MICC</name>
<dbReference type="Proteomes" id="UP001260872">
    <property type="component" value="Unassembled WGS sequence"/>
</dbReference>
<comment type="caution">
    <text evidence="3">The sequence shown here is derived from an EMBL/GenBank/DDBJ whole genome shotgun (WGS) entry which is preliminary data.</text>
</comment>
<keyword evidence="4" id="KW-1185">Reference proteome</keyword>
<proteinExistence type="predicted"/>
<keyword evidence="2" id="KW-1133">Transmembrane helix</keyword>
<dbReference type="EMBL" id="JAVKGT010000014">
    <property type="protein sequence ID" value="MDR5711878.1"/>
    <property type="molecule type" value="Genomic_DNA"/>
</dbReference>
<accession>A0ABU1FTE2</accession>
<feature type="compositionally biased region" description="Low complexity" evidence="1">
    <location>
        <begin position="19"/>
        <end position="39"/>
    </location>
</feature>
<keyword evidence="2" id="KW-0812">Transmembrane</keyword>
<dbReference type="RefSeq" id="WP_310537254.1">
    <property type="nucleotide sequence ID" value="NZ_BAAAOC010000001.1"/>
</dbReference>
<evidence type="ECO:0000256" key="1">
    <source>
        <dbReference type="SAM" id="MobiDB-lite"/>
    </source>
</evidence>
<sequence>MTGQSSGITGGAPLTVLDPAAHAAPSAGPSDPAAVPGGSTSDGAPLASTGATAAGIAALAMVLMLLGLVLVHQRRRRAQELLD</sequence>
<evidence type="ECO:0000313" key="3">
    <source>
        <dbReference type="EMBL" id="MDR5711878.1"/>
    </source>
</evidence>
<keyword evidence="2" id="KW-0472">Membrane</keyword>
<feature type="transmembrane region" description="Helical" evidence="2">
    <location>
        <begin position="47"/>
        <end position="71"/>
    </location>
</feature>
<reference evidence="4" key="1">
    <citation type="submission" date="2023-07" db="EMBL/GenBank/DDBJ databases">
        <title>Description of three actinobacteria isolated from air of manufacturing shop in a pharmaceutical factory.</title>
        <authorList>
            <person name="Zhang D.-F."/>
        </authorList>
    </citation>
    <scope>NUCLEOTIDE SEQUENCE [LARGE SCALE GENOMIC DNA]</scope>
    <source>
        <strain evidence="4">CCTCC AB 207010</strain>
    </source>
</reference>